<accession>A0A919DLN1</accession>
<reference evidence="2" key="2">
    <citation type="submission" date="2020-09" db="EMBL/GenBank/DDBJ databases">
        <authorList>
            <person name="Sun Q."/>
            <person name="Zhou Y."/>
        </authorList>
    </citation>
    <scope>NUCLEOTIDE SEQUENCE</scope>
    <source>
        <strain evidence="2">CGMCC 4.7403</strain>
    </source>
</reference>
<dbReference type="GO" id="GO:0006313">
    <property type="term" value="P:DNA transposition"/>
    <property type="evidence" value="ECO:0007669"/>
    <property type="project" value="InterPro"/>
</dbReference>
<organism evidence="2 3">
    <name type="scientific">Streptomyces capitiformicae</name>
    <dbReference type="NCBI Taxonomy" id="2014920"/>
    <lineage>
        <taxon>Bacteria</taxon>
        <taxon>Bacillati</taxon>
        <taxon>Actinomycetota</taxon>
        <taxon>Actinomycetes</taxon>
        <taxon>Kitasatosporales</taxon>
        <taxon>Streptomycetaceae</taxon>
        <taxon>Streptomyces</taxon>
    </lineage>
</organism>
<dbReference type="EMBL" id="BNAT01000041">
    <property type="protein sequence ID" value="GHE54853.1"/>
    <property type="molecule type" value="Genomic_DNA"/>
</dbReference>
<sequence>MAVPELWAGTDAGKAAHHCVVLDTDGKRLLSRRVDNDETALLKLIADVLELSEGAPVTWAIDLNAGGAALMIALLTDNGQQVLTVGQQPDDHGPPAACRAHS</sequence>
<dbReference type="Proteomes" id="UP000603227">
    <property type="component" value="Unassembled WGS sequence"/>
</dbReference>
<gene>
    <name evidence="2" type="ORF">GCM10017771_77260</name>
</gene>
<proteinExistence type="predicted"/>
<dbReference type="AlphaFoldDB" id="A0A919DLN1"/>
<evidence type="ECO:0000313" key="2">
    <source>
        <dbReference type="EMBL" id="GHE54853.1"/>
    </source>
</evidence>
<name>A0A919DLN1_9ACTN</name>
<dbReference type="GO" id="GO:0003677">
    <property type="term" value="F:DNA binding"/>
    <property type="evidence" value="ECO:0007669"/>
    <property type="project" value="InterPro"/>
</dbReference>
<keyword evidence="3" id="KW-1185">Reference proteome</keyword>
<protein>
    <recommendedName>
        <fullName evidence="1">Transposase IS110-like N-terminal domain-containing protein</fullName>
    </recommendedName>
</protein>
<evidence type="ECO:0000259" key="1">
    <source>
        <dbReference type="Pfam" id="PF01548"/>
    </source>
</evidence>
<evidence type="ECO:0000313" key="3">
    <source>
        <dbReference type="Proteomes" id="UP000603227"/>
    </source>
</evidence>
<feature type="domain" description="Transposase IS110-like N-terminal" evidence="1">
    <location>
        <begin position="8"/>
        <end position="85"/>
    </location>
</feature>
<dbReference type="InterPro" id="IPR002525">
    <property type="entry name" value="Transp_IS110-like_N"/>
</dbReference>
<comment type="caution">
    <text evidence="2">The sequence shown here is derived from an EMBL/GenBank/DDBJ whole genome shotgun (WGS) entry which is preliminary data.</text>
</comment>
<reference evidence="2" key="1">
    <citation type="journal article" date="2014" name="Int. J. Syst. Evol. Microbiol.">
        <title>Complete genome sequence of Corynebacterium casei LMG S-19264T (=DSM 44701T), isolated from a smear-ripened cheese.</title>
        <authorList>
            <consortium name="US DOE Joint Genome Institute (JGI-PGF)"/>
            <person name="Walter F."/>
            <person name="Albersmeier A."/>
            <person name="Kalinowski J."/>
            <person name="Ruckert C."/>
        </authorList>
    </citation>
    <scope>NUCLEOTIDE SEQUENCE</scope>
    <source>
        <strain evidence="2">CGMCC 4.7403</strain>
    </source>
</reference>
<dbReference type="Pfam" id="PF01548">
    <property type="entry name" value="DEDD_Tnp_IS110"/>
    <property type="match status" value="1"/>
</dbReference>
<dbReference type="GO" id="GO:0004803">
    <property type="term" value="F:transposase activity"/>
    <property type="evidence" value="ECO:0007669"/>
    <property type="project" value="InterPro"/>
</dbReference>